<sequence length="298" mass="34074">MKKIKYCTYALMAMMGLSSCEKEIMSYEGVDGLYFDVRWGSAERDPETQWGHQSYTPVEFGNMTEESYTVQLRVRTSGTAKDYDRPFSIIIGKDSTNAIAGEDYVEFAKDYVIKAGEQFAYIDVTINRTERMQNDTVALQLRLIPNEYFTCPFTNYEDNPVFDAPEKRYGYNPDATVHKIVACDVMAKPEGWWGDFTGSGGGPFGKYSRTKWLLMMEVTNTTVEDYASRIGTNPTMPMARANAISETFANYLLEEAKKGREHAILDEDNTMMWCSYVNTIDPNAWKEFDTPDDYYKGE</sequence>
<dbReference type="EMBL" id="JAPZVM010000004">
    <property type="protein sequence ID" value="MCZ8372464.1"/>
    <property type="molecule type" value="Genomic_DNA"/>
</dbReference>
<dbReference type="PROSITE" id="PS51257">
    <property type="entry name" value="PROKAR_LIPOPROTEIN"/>
    <property type="match status" value="1"/>
</dbReference>
<keyword evidence="2" id="KW-1185">Reference proteome</keyword>
<comment type="caution">
    <text evidence="1">The sequence shown here is derived from an EMBL/GenBank/DDBJ whole genome shotgun (WGS) entry which is preliminary data.</text>
</comment>
<dbReference type="Pfam" id="PF16132">
    <property type="entry name" value="DUF4843"/>
    <property type="match status" value="1"/>
</dbReference>
<name>A0ABT4PHG4_9BACT</name>
<protein>
    <submittedName>
        <fullName evidence="1">DUF4843 domain-containing protein</fullName>
    </submittedName>
</protein>
<organism evidence="1 2">
    <name type="scientific">Phocaeicola acetigenes</name>
    <dbReference type="NCBI Taxonomy" id="3016083"/>
    <lineage>
        <taxon>Bacteria</taxon>
        <taxon>Pseudomonadati</taxon>
        <taxon>Bacteroidota</taxon>
        <taxon>Bacteroidia</taxon>
        <taxon>Bacteroidales</taxon>
        <taxon>Bacteroidaceae</taxon>
        <taxon>Phocaeicola</taxon>
    </lineage>
</organism>
<dbReference type="RefSeq" id="WP_269877670.1">
    <property type="nucleotide sequence ID" value="NZ_JAPZVM010000004.1"/>
</dbReference>
<gene>
    <name evidence="1" type="ORF">O6P32_07030</name>
</gene>
<dbReference type="InterPro" id="IPR032299">
    <property type="entry name" value="DUF4843"/>
</dbReference>
<accession>A0ABT4PHG4</accession>
<reference evidence="1" key="1">
    <citation type="submission" date="2022-12" db="EMBL/GenBank/DDBJ databases">
        <title>Phocaeicola acetigenes sp. nov., isolated feces from a healthy human.</title>
        <authorList>
            <person name="Do H."/>
            <person name="Ha Y.B."/>
            <person name="Kim J.-S."/>
            <person name="Suh M.K."/>
            <person name="Kim H.S."/>
            <person name="Lee J.-S."/>
        </authorList>
    </citation>
    <scope>NUCLEOTIDE SEQUENCE</scope>
    <source>
        <strain evidence="1">KGMB11183</strain>
    </source>
</reference>
<proteinExistence type="predicted"/>
<evidence type="ECO:0000313" key="2">
    <source>
        <dbReference type="Proteomes" id="UP001141933"/>
    </source>
</evidence>
<evidence type="ECO:0000313" key="1">
    <source>
        <dbReference type="EMBL" id="MCZ8372464.1"/>
    </source>
</evidence>
<dbReference type="Proteomes" id="UP001141933">
    <property type="component" value="Unassembled WGS sequence"/>
</dbReference>